<proteinExistence type="inferred from homology"/>
<dbReference type="PANTHER" id="PTHR20772:SF2">
    <property type="entry name" value="PROTEIN FMP42"/>
    <property type="match status" value="1"/>
</dbReference>
<name>A0A9D4YZW5_CHLVU</name>
<dbReference type="Proteomes" id="UP001055712">
    <property type="component" value="Unassembled WGS sequence"/>
</dbReference>
<dbReference type="InterPro" id="IPR036259">
    <property type="entry name" value="MFS_trans_sf"/>
</dbReference>
<protein>
    <submittedName>
        <fullName evidence="8">Uncharacterized protein</fullName>
    </submittedName>
</protein>
<keyword evidence="5 7" id="KW-1133">Transmembrane helix</keyword>
<sequence>MAIVHKPGRAREVTFGVRMDLLFPAGHHDAKLVLLSVSVLGEFLQGGLMFGWPSLSGMLKQLGNFNADCPPDGITCESQESSLALLWTLGIFTLNCGPVLMGFILDYIGPKLTGILGVVLNMAGLVLFGVSSSSGVNAFIPAAILLGLGNITFHLAQFHISALFPRSRGLVASIFVAGFTGCGIIMYLLTLVFESTGASRASYRTIMLCYAGICSLWIPLLAWMMPSHSFRVGMVYLVRRDWTFDVRMRSEFARQYRRTTSLQDFVASSLHQLHGGPGFRAEAALPDVLESPRQSTTLHMQLADTDHERLDAAAQLPQDIAWGPLVFEARRFVELRKKTFSEQFWSTEALGMGVFYTLNVFIMQFYLGTTRLQLEKKGDDGQYTDFANIIVAFACLGIPTIGWLLDKKGYGTTLGTINGLNVLSSILQAVPNLQIQVLTLLTWMISRFFMYSSYFAIFGNLFGFTNFGKLVAADNIFNSLFGLLQFPLANLGLRVGYMWINISQAVVLLPLFLFAYHMYHWENSDLVPIRPMEGEELEFRVY</sequence>
<dbReference type="GO" id="GO:0016020">
    <property type="term" value="C:membrane"/>
    <property type="evidence" value="ECO:0007669"/>
    <property type="project" value="UniProtKB-SubCell"/>
</dbReference>
<evidence type="ECO:0000256" key="2">
    <source>
        <dbReference type="ARBA" id="ARBA00006595"/>
    </source>
</evidence>
<dbReference type="GO" id="GO:0022857">
    <property type="term" value="F:transmembrane transporter activity"/>
    <property type="evidence" value="ECO:0007669"/>
    <property type="project" value="InterPro"/>
</dbReference>
<keyword evidence="9" id="KW-1185">Reference proteome</keyword>
<evidence type="ECO:0000256" key="4">
    <source>
        <dbReference type="ARBA" id="ARBA00022692"/>
    </source>
</evidence>
<dbReference type="EMBL" id="SIDB01000003">
    <property type="protein sequence ID" value="KAI3434560.1"/>
    <property type="molecule type" value="Genomic_DNA"/>
</dbReference>
<dbReference type="SUPFAM" id="SSF103473">
    <property type="entry name" value="MFS general substrate transporter"/>
    <property type="match status" value="1"/>
</dbReference>
<evidence type="ECO:0000256" key="3">
    <source>
        <dbReference type="ARBA" id="ARBA00022448"/>
    </source>
</evidence>
<evidence type="ECO:0000256" key="6">
    <source>
        <dbReference type="ARBA" id="ARBA00023136"/>
    </source>
</evidence>
<evidence type="ECO:0000256" key="1">
    <source>
        <dbReference type="ARBA" id="ARBA00004141"/>
    </source>
</evidence>
<feature type="transmembrane region" description="Helical" evidence="7">
    <location>
        <begin position="454"/>
        <end position="477"/>
    </location>
</feature>
<keyword evidence="3" id="KW-0813">Transport</keyword>
<evidence type="ECO:0000256" key="7">
    <source>
        <dbReference type="SAM" id="Phobius"/>
    </source>
</evidence>
<accession>A0A9D4YZW5</accession>
<feature type="transmembrane region" description="Helical" evidence="7">
    <location>
        <begin position="138"/>
        <end position="158"/>
    </location>
</feature>
<dbReference type="PANTHER" id="PTHR20772">
    <property type="entry name" value="PROTEIN FMP42"/>
    <property type="match status" value="1"/>
</dbReference>
<feature type="transmembrane region" description="Helical" evidence="7">
    <location>
        <begin position="386"/>
        <end position="405"/>
    </location>
</feature>
<dbReference type="InterPro" id="IPR011701">
    <property type="entry name" value="MFS"/>
</dbReference>
<comment type="similarity">
    <text evidence="2">Belongs to the SLC43A transporter (TC 2.A.1.44) family.</text>
</comment>
<feature type="transmembrane region" description="Helical" evidence="7">
    <location>
        <begin position="32"/>
        <end position="52"/>
    </location>
</feature>
<feature type="transmembrane region" description="Helical" evidence="7">
    <location>
        <begin position="84"/>
        <end position="105"/>
    </location>
</feature>
<feature type="transmembrane region" description="Helical" evidence="7">
    <location>
        <begin position="344"/>
        <end position="366"/>
    </location>
</feature>
<dbReference type="InterPro" id="IPR052599">
    <property type="entry name" value="SLC43A_AATransporter"/>
</dbReference>
<organism evidence="8 9">
    <name type="scientific">Chlorella vulgaris</name>
    <name type="common">Green alga</name>
    <dbReference type="NCBI Taxonomy" id="3077"/>
    <lineage>
        <taxon>Eukaryota</taxon>
        <taxon>Viridiplantae</taxon>
        <taxon>Chlorophyta</taxon>
        <taxon>core chlorophytes</taxon>
        <taxon>Trebouxiophyceae</taxon>
        <taxon>Chlorellales</taxon>
        <taxon>Chlorellaceae</taxon>
        <taxon>Chlorella clade</taxon>
        <taxon>Chlorella</taxon>
    </lineage>
</organism>
<dbReference type="OrthoDB" id="330047at2759"/>
<reference evidence="8" key="1">
    <citation type="journal article" date="2019" name="Plant J.">
        <title>Chlorella vulgaris genome assembly and annotation reveals the molecular basis for metabolic acclimation to high light conditions.</title>
        <authorList>
            <person name="Cecchin M."/>
            <person name="Marcolungo L."/>
            <person name="Rossato M."/>
            <person name="Girolomoni L."/>
            <person name="Cosentino E."/>
            <person name="Cuine S."/>
            <person name="Li-Beisson Y."/>
            <person name="Delledonne M."/>
            <person name="Ballottari M."/>
        </authorList>
    </citation>
    <scope>NUCLEOTIDE SEQUENCE</scope>
    <source>
        <strain evidence="8">211/11P</strain>
    </source>
</reference>
<keyword evidence="6 7" id="KW-0472">Membrane</keyword>
<evidence type="ECO:0000313" key="8">
    <source>
        <dbReference type="EMBL" id="KAI3434560.1"/>
    </source>
</evidence>
<feature type="transmembrane region" description="Helical" evidence="7">
    <location>
        <begin position="497"/>
        <end position="516"/>
    </location>
</feature>
<dbReference type="AlphaFoldDB" id="A0A9D4YZW5"/>
<evidence type="ECO:0000313" key="9">
    <source>
        <dbReference type="Proteomes" id="UP001055712"/>
    </source>
</evidence>
<dbReference type="Pfam" id="PF07690">
    <property type="entry name" value="MFS_1"/>
    <property type="match status" value="1"/>
</dbReference>
<comment type="caution">
    <text evidence="8">The sequence shown here is derived from an EMBL/GenBank/DDBJ whole genome shotgun (WGS) entry which is preliminary data.</text>
</comment>
<comment type="subcellular location">
    <subcellularLocation>
        <location evidence="1">Membrane</location>
        <topology evidence="1">Multi-pass membrane protein</topology>
    </subcellularLocation>
</comment>
<keyword evidence="4 7" id="KW-0812">Transmembrane</keyword>
<reference evidence="8" key="2">
    <citation type="submission" date="2020-11" db="EMBL/GenBank/DDBJ databases">
        <authorList>
            <person name="Cecchin M."/>
            <person name="Marcolungo L."/>
            <person name="Rossato M."/>
            <person name="Girolomoni L."/>
            <person name="Cosentino E."/>
            <person name="Cuine S."/>
            <person name="Li-Beisson Y."/>
            <person name="Delledonne M."/>
            <person name="Ballottari M."/>
        </authorList>
    </citation>
    <scope>NUCLEOTIDE SEQUENCE</scope>
    <source>
        <strain evidence="8">211/11P</strain>
        <tissue evidence="8">Whole cell</tissue>
    </source>
</reference>
<feature type="transmembrane region" description="Helical" evidence="7">
    <location>
        <begin position="170"/>
        <end position="193"/>
    </location>
</feature>
<gene>
    <name evidence="8" type="ORF">D9Q98_002633</name>
</gene>
<feature type="transmembrane region" description="Helical" evidence="7">
    <location>
        <begin position="112"/>
        <end position="132"/>
    </location>
</feature>
<feature type="transmembrane region" description="Helical" evidence="7">
    <location>
        <begin position="205"/>
        <end position="224"/>
    </location>
</feature>
<dbReference type="Gene3D" id="1.20.1250.20">
    <property type="entry name" value="MFS general substrate transporter like domains"/>
    <property type="match status" value="1"/>
</dbReference>
<evidence type="ECO:0000256" key="5">
    <source>
        <dbReference type="ARBA" id="ARBA00022989"/>
    </source>
</evidence>